<keyword evidence="2" id="KW-1185">Reference proteome</keyword>
<name>A0ACD5Y5C5_AVESA</name>
<protein>
    <submittedName>
        <fullName evidence="1">Uncharacterized protein</fullName>
    </submittedName>
</protein>
<sequence>MDSIDTRRHNALERILLDENAEPMDLPLSLLEDITKCFSGDLQIGSGGFAVVYKGMVGNGMVAVKKLSKTFGHMHEDKFHKEIECLMKAKHKNIVRFLGYCSDTQGKITDYEGKLVMADVRNWLLCFEYVPNGSLDKYITEASCGLEWRERYKIIKGICEGLSHLHEKRILHLDLKPANILMHDHMVPKIADLGLSRCLGKEQTRTFTSHLCGSLGYLAPEFFRGENTFASDIYSLGVIIVELLTGEKGHPEDENVAEQWMNRLKASDQRDTQLEQVRVCTKIGTECMDSDPKKRPTARHIVDRLDKTATADYSEEAAISSSSVELQIQEVVTKVPEKNKKVVTKVRRKKQEYKKHAIPSHDDDLWRLKKIAKCGVFHQALKTNNIFCVKDFLRLYYKDEHALRNVRNSMSSTFFQF</sequence>
<proteinExistence type="predicted"/>
<organism evidence="1 2">
    <name type="scientific">Avena sativa</name>
    <name type="common">Oat</name>
    <dbReference type="NCBI Taxonomy" id="4498"/>
    <lineage>
        <taxon>Eukaryota</taxon>
        <taxon>Viridiplantae</taxon>
        <taxon>Streptophyta</taxon>
        <taxon>Embryophyta</taxon>
        <taxon>Tracheophyta</taxon>
        <taxon>Spermatophyta</taxon>
        <taxon>Magnoliopsida</taxon>
        <taxon>Liliopsida</taxon>
        <taxon>Poales</taxon>
        <taxon>Poaceae</taxon>
        <taxon>BOP clade</taxon>
        <taxon>Pooideae</taxon>
        <taxon>Poodae</taxon>
        <taxon>Poeae</taxon>
        <taxon>Poeae Chloroplast Group 1 (Aveneae type)</taxon>
        <taxon>Aveninae</taxon>
        <taxon>Avena</taxon>
    </lineage>
</organism>
<dbReference type="EnsemblPlants" id="AVESA.00010b.r2.5DG0944950.3">
    <property type="protein sequence ID" value="AVESA.00010b.r2.5DG0944950.3.CDS"/>
    <property type="gene ID" value="AVESA.00010b.r2.5DG0944950"/>
</dbReference>
<dbReference type="Proteomes" id="UP001732700">
    <property type="component" value="Chromosome 5D"/>
</dbReference>
<reference evidence="1" key="2">
    <citation type="submission" date="2025-09" db="UniProtKB">
        <authorList>
            <consortium name="EnsemblPlants"/>
        </authorList>
    </citation>
    <scope>IDENTIFICATION</scope>
</reference>
<evidence type="ECO:0000313" key="1">
    <source>
        <dbReference type="EnsemblPlants" id="AVESA.00010b.r2.5DG0944950.3.CDS"/>
    </source>
</evidence>
<evidence type="ECO:0000313" key="2">
    <source>
        <dbReference type="Proteomes" id="UP001732700"/>
    </source>
</evidence>
<reference evidence="1" key="1">
    <citation type="submission" date="2021-05" db="EMBL/GenBank/DDBJ databases">
        <authorList>
            <person name="Scholz U."/>
            <person name="Mascher M."/>
            <person name="Fiebig A."/>
        </authorList>
    </citation>
    <scope>NUCLEOTIDE SEQUENCE [LARGE SCALE GENOMIC DNA]</scope>
</reference>
<accession>A0ACD5Y5C5</accession>